<evidence type="ECO:0000256" key="2">
    <source>
        <dbReference type="ARBA" id="ARBA00022801"/>
    </source>
</evidence>
<proteinExistence type="predicted"/>
<sequence>PEQFAMPEESINAAIDQAVAEAEEQGVIGKESTPFLLARVAELTGGDSLKSNIQLVFNNAILASEIAKEYQRLVG</sequence>
<reference evidence="6 7" key="1">
    <citation type="submission" date="2019-12" db="EMBL/GenBank/DDBJ databases">
        <title>Enteriobacteria Tanzani isolates_8377-8380.</title>
        <authorList>
            <person name="Subbiah M."/>
            <person name="Call D."/>
        </authorList>
    </citation>
    <scope>NUCLEOTIDE SEQUENCE [LARGE SCALE GENOMIC DNA]</scope>
    <source>
        <strain evidence="6 7">8380wG1</strain>
    </source>
</reference>
<dbReference type="GO" id="GO:0046872">
    <property type="term" value="F:metal ion binding"/>
    <property type="evidence" value="ECO:0007669"/>
    <property type="project" value="UniProtKB-KW"/>
</dbReference>
<feature type="non-terminal residue" evidence="6">
    <location>
        <position position="1"/>
    </location>
</feature>
<evidence type="ECO:0000256" key="5">
    <source>
        <dbReference type="ARBA" id="ARBA00023295"/>
    </source>
</evidence>
<protein>
    <submittedName>
        <fullName evidence="6">Pseudouridine-5'-phosphate glycosidase</fullName>
    </submittedName>
</protein>
<keyword evidence="1" id="KW-0479">Metal-binding</keyword>
<dbReference type="Proteomes" id="UP000430387">
    <property type="component" value="Unassembled WGS sequence"/>
</dbReference>
<name>A0A6D0II81_ECOLX</name>
<dbReference type="Gene3D" id="3.40.1790.10">
    <property type="entry name" value="Indigoidine synthase domain"/>
    <property type="match status" value="1"/>
</dbReference>
<dbReference type="GO" id="GO:0004730">
    <property type="term" value="F:pseudouridylate synthase activity"/>
    <property type="evidence" value="ECO:0007669"/>
    <property type="project" value="InterPro"/>
</dbReference>
<dbReference type="SUPFAM" id="SSF110581">
    <property type="entry name" value="Indigoidine synthase A-like"/>
    <property type="match status" value="1"/>
</dbReference>
<keyword evidence="4" id="KW-0456">Lyase</keyword>
<dbReference type="GO" id="GO:0016798">
    <property type="term" value="F:hydrolase activity, acting on glycosyl bonds"/>
    <property type="evidence" value="ECO:0007669"/>
    <property type="project" value="UniProtKB-KW"/>
</dbReference>
<evidence type="ECO:0000313" key="7">
    <source>
        <dbReference type="Proteomes" id="UP000430387"/>
    </source>
</evidence>
<evidence type="ECO:0000256" key="3">
    <source>
        <dbReference type="ARBA" id="ARBA00023211"/>
    </source>
</evidence>
<dbReference type="PANTHER" id="PTHR42909:SF1">
    <property type="entry name" value="CARBOHYDRATE KINASE PFKB DOMAIN-CONTAINING PROTEIN"/>
    <property type="match status" value="1"/>
</dbReference>
<keyword evidence="5 6" id="KW-0326">Glycosidase</keyword>
<dbReference type="GO" id="GO:0005737">
    <property type="term" value="C:cytoplasm"/>
    <property type="evidence" value="ECO:0007669"/>
    <property type="project" value="TreeGrafter"/>
</dbReference>
<evidence type="ECO:0000256" key="1">
    <source>
        <dbReference type="ARBA" id="ARBA00022723"/>
    </source>
</evidence>
<keyword evidence="3" id="KW-0464">Manganese</keyword>
<dbReference type="InterPro" id="IPR007342">
    <property type="entry name" value="PsuG"/>
</dbReference>
<dbReference type="EMBL" id="WTQJ01001120">
    <property type="protein sequence ID" value="MWR16550.1"/>
    <property type="molecule type" value="Genomic_DNA"/>
</dbReference>
<evidence type="ECO:0000256" key="4">
    <source>
        <dbReference type="ARBA" id="ARBA00023239"/>
    </source>
</evidence>
<organism evidence="6 7">
    <name type="scientific">Escherichia coli</name>
    <dbReference type="NCBI Taxonomy" id="562"/>
    <lineage>
        <taxon>Bacteria</taxon>
        <taxon>Pseudomonadati</taxon>
        <taxon>Pseudomonadota</taxon>
        <taxon>Gammaproteobacteria</taxon>
        <taxon>Enterobacterales</taxon>
        <taxon>Enterobacteriaceae</taxon>
        <taxon>Escherichia</taxon>
    </lineage>
</organism>
<accession>A0A6D0II81</accession>
<dbReference type="InterPro" id="IPR022830">
    <property type="entry name" value="Indigdn_synthA-like"/>
</dbReference>
<evidence type="ECO:0000313" key="6">
    <source>
        <dbReference type="EMBL" id="MWR16550.1"/>
    </source>
</evidence>
<dbReference type="Pfam" id="PF04227">
    <property type="entry name" value="Indigoidine_A"/>
    <property type="match status" value="1"/>
</dbReference>
<keyword evidence="2" id="KW-0378">Hydrolase</keyword>
<dbReference type="AlphaFoldDB" id="A0A6D0II81"/>
<dbReference type="PANTHER" id="PTHR42909">
    <property type="entry name" value="ZGC:136858"/>
    <property type="match status" value="1"/>
</dbReference>
<comment type="caution">
    <text evidence="6">The sequence shown here is derived from an EMBL/GenBank/DDBJ whole genome shotgun (WGS) entry which is preliminary data.</text>
</comment>
<gene>
    <name evidence="6" type="ORF">GQA06_22515</name>
</gene>